<protein>
    <submittedName>
        <fullName evidence="2">DUF3325 domain-containing protein</fullName>
    </submittedName>
</protein>
<reference evidence="2" key="1">
    <citation type="submission" date="2022-06" db="EMBL/GenBank/DDBJ databases">
        <title>Idiomarina rhizosphaerae M1R2S28.</title>
        <authorList>
            <person name="Sun J.-Q."/>
            <person name="Li L.-F."/>
        </authorList>
    </citation>
    <scope>NUCLEOTIDE SEQUENCE</scope>
    <source>
        <strain evidence="2">M1R2S28</strain>
    </source>
</reference>
<evidence type="ECO:0000256" key="1">
    <source>
        <dbReference type="SAM" id="Phobius"/>
    </source>
</evidence>
<keyword evidence="3" id="KW-1185">Reference proteome</keyword>
<name>A0A9X2FW84_9GAMM</name>
<feature type="transmembrane region" description="Helical" evidence="1">
    <location>
        <begin position="43"/>
        <end position="60"/>
    </location>
</feature>
<keyword evidence="1" id="KW-1133">Transmembrane helix</keyword>
<keyword evidence="1" id="KW-0812">Transmembrane</keyword>
<evidence type="ECO:0000313" key="3">
    <source>
        <dbReference type="Proteomes" id="UP001139474"/>
    </source>
</evidence>
<organism evidence="2 3">
    <name type="scientific">Idiomarina rhizosphaerae</name>
    <dbReference type="NCBI Taxonomy" id="2961572"/>
    <lineage>
        <taxon>Bacteria</taxon>
        <taxon>Pseudomonadati</taxon>
        <taxon>Pseudomonadota</taxon>
        <taxon>Gammaproteobacteria</taxon>
        <taxon>Alteromonadales</taxon>
        <taxon>Idiomarinaceae</taxon>
        <taxon>Idiomarina</taxon>
    </lineage>
</organism>
<evidence type="ECO:0000313" key="2">
    <source>
        <dbReference type="EMBL" id="MCP1340339.1"/>
    </source>
</evidence>
<dbReference type="RefSeq" id="WP_253620186.1">
    <property type="nucleotide sequence ID" value="NZ_JAMZDE010000008.1"/>
</dbReference>
<proteinExistence type="predicted"/>
<dbReference type="Pfam" id="PF11804">
    <property type="entry name" value="DUF3325"/>
    <property type="match status" value="1"/>
</dbReference>
<feature type="transmembrane region" description="Helical" evidence="1">
    <location>
        <begin position="66"/>
        <end position="86"/>
    </location>
</feature>
<accession>A0A9X2FW84</accession>
<dbReference type="Proteomes" id="UP001139474">
    <property type="component" value="Unassembled WGS sequence"/>
</dbReference>
<feature type="transmembrane region" description="Helical" evidence="1">
    <location>
        <begin position="6"/>
        <end position="22"/>
    </location>
</feature>
<dbReference type="InterPro" id="IPR021762">
    <property type="entry name" value="DUF3325"/>
</dbReference>
<keyword evidence="1" id="KW-0472">Membrane</keyword>
<sequence length="94" mass="10500">MISAVIWLLSLAGFWLLCIVTARHRKLFHLKPLSQRAERIYKIAGFILLSLALAGTSLMPNPVDGILVWFGILTFASLLISALLAVQQQRKRKA</sequence>
<comment type="caution">
    <text evidence="2">The sequence shown here is derived from an EMBL/GenBank/DDBJ whole genome shotgun (WGS) entry which is preliminary data.</text>
</comment>
<gene>
    <name evidence="2" type="ORF">NJR55_12135</name>
</gene>
<dbReference type="EMBL" id="JAMZDE010000008">
    <property type="protein sequence ID" value="MCP1340339.1"/>
    <property type="molecule type" value="Genomic_DNA"/>
</dbReference>
<dbReference type="AlphaFoldDB" id="A0A9X2FW84"/>